<dbReference type="EMBL" id="BGZN01000002">
    <property type="protein sequence ID" value="GBR72693.1"/>
    <property type="molecule type" value="Genomic_DNA"/>
</dbReference>
<organism evidence="1 2">
    <name type="scientific">Termititenax aidoneus</name>
    <dbReference type="NCBI Taxonomy" id="2218524"/>
    <lineage>
        <taxon>Bacteria</taxon>
        <taxon>Bacillati</taxon>
        <taxon>Candidatus Margulisiibacteriota</taxon>
        <taxon>Candidatus Termititenacia</taxon>
        <taxon>Candidatus Termititenacales</taxon>
        <taxon>Candidatus Termititenacaceae</taxon>
        <taxon>Candidatus Termititenax</taxon>
    </lineage>
</organism>
<accession>A0A388T9F9</accession>
<reference evidence="1 2" key="1">
    <citation type="journal article" date="2019" name="ISME J.">
        <title>Genome analyses of uncultured TG2/ZB3 bacteria in 'Margulisbacteria' specifically attached to ectosymbiotic spirochetes of protists in the termite gut.</title>
        <authorList>
            <person name="Utami Y.D."/>
            <person name="Kuwahara H."/>
            <person name="Igai K."/>
            <person name="Murakami T."/>
            <person name="Sugaya K."/>
            <person name="Morikawa T."/>
            <person name="Nagura Y."/>
            <person name="Yuki M."/>
            <person name="Deevong P."/>
            <person name="Inoue T."/>
            <person name="Kihara K."/>
            <person name="Lo N."/>
            <person name="Yamada A."/>
            <person name="Ohkuma M."/>
            <person name="Hongoh Y."/>
        </authorList>
    </citation>
    <scope>NUCLEOTIDE SEQUENCE [LARGE SCALE GENOMIC DNA]</scope>
    <source>
        <strain evidence="1">NkOx7-01</strain>
    </source>
</reference>
<proteinExistence type="predicted"/>
<keyword evidence="2" id="KW-1185">Reference proteome</keyword>
<dbReference type="AlphaFoldDB" id="A0A388T9F9"/>
<protein>
    <submittedName>
        <fullName evidence="1">Uncharacterized protein</fullName>
    </submittedName>
</protein>
<gene>
    <name evidence="1" type="ORF">NO1_0190</name>
</gene>
<comment type="caution">
    <text evidence="1">The sequence shown here is derived from an EMBL/GenBank/DDBJ whole genome shotgun (WGS) entry which is preliminary data.</text>
</comment>
<sequence length="112" mass="12905">MSNKQIIEKQIQDYNSLDITSAERDANNDIIQGKPKLFFELSISMVLITENDKLYNLAEMPTFSRQVIGNGDVGIDELQSTEVYKDAYYNAKTYAVKYNDVILKHYNIKPFV</sequence>
<evidence type="ECO:0000313" key="2">
    <source>
        <dbReference type="Proteomes" id="UP000269352"/>
    </source>
</evidence>
<evidence type="ECO:0000313" key="1">
    <source>
        <dbReference type="EMBL" id="GBR72693.1"/>
    </source>
</evidence>
<name>A0A388T9F9_TERA1</name>
<dbReference type="Proteomes" id="UP000269352">
    <property type="component" value="Unassembled WGS sequence"/>
</dbReference>